<evidence type="ECO:0000313" key="1">
    <source>
        <dbReference type="EMBL" id="CAG6457149.1"/>
    </source>
</evidence>
<sequence length="99" mass="11643">MTLTAYVIRLRRRLRAKETYVVNSARPMLKLSNGVVGMRLRESVVLKNSRKVRGSCRLALPRLRRPLSHLPRRLSLWRRPNNACLPKLRIYSLKWVVPL</sequence>
<name>A0A8D8AHB5_CULPI</name>
<reference evidence="1" key="1">
    <citation type="submission" date="2021-05" db="EMBL/GenBank/DDBJ databases">
        <authorList>
            <person name="Alioto T."/>
            <person name="Alioto T."/>
            <person name="Gomez Garrido J."/>
        </authorList>
    </citation>
    <scope>NUCLEOTIDE SEQUENCE</scope>
</reference>
<protein>
    <submittedName>
        <fullName evidence="1">(northern house mosquito) hypothetical protein</fullName>
    </submittedName>
</protein>
<accession>A0A8D8AHB5</accession>
<dbReference type="EMBL" id="HBUE01032334">
    <property type="protein sequence ID" value="CAG6457149.1"/>
    <property type="molecule type" value="Transcribed_RNA"/>
</dbReference>
<organism evidence="1">
    <name type="scientific">Culex pipiens</name>
    <name type="common">House mosquito</name>
    <dbReference type="NCBI Taxonomy" id="7175"/>
    <lineage>
        <taxon>Eukaryota</taxon>
        <taxon>Metazoa</taxon>
        <taxon>Ecdysozoa</taxon>
        <taxon>Arthropoda</taxon>
        <taxon>Hexapoda</taxon>
        <taxon>Insecta</taxon>
        <taxon>Pterygota</taxon>
        <taxon>Neoptera</taxon>
        <taxon>Endopterygota</taxon>
        <taxon>Diptera</taxon>
        <taxon>Nematocera</taxon>
        <taxon>Culicoidea</taxon>
        <taxon>Culicidae</taxon>
        <taxon>Culicinae</taxon>
        <taxon>Culicini</taxon>
        <taxon>Culex</taxon>
        <taxon>Culex</taxon>
    </lineage>
</organism>
<proteinExistence type="predicted"/>
<dbReference type="AlphaFoldDB" id="A0A8D8AHB5"/>